<keyword evidence="3" id="KW-1185">Reference proteome</keyword>
<gene>
    <name evidence="2" type="ORF">F53441_1959</name>
</gene>
<dbReference type="EMBL" id="JAADJG010000080">
    <property type="protein sequence ID" value="KAF4455760.1"/>
    <property type="molecule type" value="Genomic_DNA"/>
</dbReference>
<accession>A0A8H4P1L7</accession>
<evidence type="ECO:0000313" key="3">
    <source>
        <dbReference type="Proteomes" id="UP000605986"/>
    </source>
</evidence>
<dbReference type="Proteomes" id="UP000605986">
    <property type="component" value="Unassembled WGS sequence"/>
</dbReference>
<name>A0A8H4P1L7_9HYPO</name>
<dbReference type="OrthoDB" id="3068835at2759"/>
<evidence type="ECO:0000313" key="2">
    <source>
        <dbReference type="EMBL" id="KAF4455760.1"/>
    </source>
</evidence>
<sequence>MSLLRDVIGSAIESSADSSQRNRNFSRSRQTHQLRRNASPYDTPASSSRSEQAYSRNSFNEKSRYKSYEQGVYSDQENLDTKHQAGYRYDDEPPAYSLHAHDAYTNGRPRSEEIRPRSDFYEQSAYSPPSFPSSSMIAGPAYSQPSLQSSGFRPLALPQVQFGDGEPFLRGYSSELSRYGISRDQFLQVVDAINVARTPNPEVQLFQQGANIAGWFIPGVGGIAMMAGQVGVGVASHFGHASIVSKALTKANTEVFAPNGLEICIGKTKDLNMELGVSGYELRDMPCDTSPIDRINSYGHRIAYVDEILPDRSDMGRRDPLAVAGRALSKRNNQRKAQRTQERQDKGKQSLFRSSANKVEWLIVKLAPNVQAGQW</sequence>
<evidence type="ECO:0000256" key="1">
    <source>
        <dbReference type="SAM" id="MobiDB-lite"/>
    </source>
</evidence>
<organism evidence="2 3">
    <name type="scientific">Fusarium austroafricanum</name>
    <dbReference type="NCBI Taxonomy" id="2364996"/>
    <lineage>
        <taxon>Eukaryota</taxon>
        <taxon>Fungi</taxon>
        <taxon>Dikarya</taxon>
        <taxon>Ascomycota</taxon>
        <taxon>Pezizomycotina</taxon>
        <taxon>Sordariomycetes</taxon>
        <taxon>Hypocreomycetidae</taxon>
        <taxon>Hypocreales</taxon>
        <taxon>Nectriaceae</taxon>
        <taxon>Fusarium</taxon>
        <taxon>Fusarium concolor species complex</taxon>
    </lineage>
</organism>
<dbReference type="PANTHER" id="PTHR38887">
    <property type="entry name" value="CHROMOSOME 21, WHOLE GENOME SHOTGUN SEQUENCE"/>
    <property type="match status" value="1"/>
</dbReference>
<dbReference type="InterPro" id="IPR053221">
    <property type="entry name" value="Burnettramic_acid_biosynth"/>
</dbReference>
<feature type="compositionally biased region" description="Polar residues" evidence="1">
    <location>
        <begin position="44"/>
        <end position="58"/>
    </location>
</feature>
<feature type="compositionally biased region" description="Basic residues" evidence="1">
    <location>
        <begin position="328"/>
        <end position="338"/>
    </location>
</feature>
<feature type="compositionally biased region" description="Basic and acidic residues" evidence="1">
    <location>
        <begin position="339"/>
        <end position="348"/>
    </location>
</feature>
<dbReference type="PANTHER" id="PTHR38887:SF1">
    <property type="entry name" value="RAS MODIFICATION PROTEIN ERF4"/>
    <property type="match status" value="1"/>
</dbReference>
<feature type="compositionally biased region" description="Basic residues" evidence="1">
    <location>
        <begin position="24"/>
        <end position="35"/>
    </location>
</feature>
<proteinExistence type="predicted"/>
<feature type="region of interest" description="Disordered" evidence="1">
    <location>
        <begin position="328"/>
        <end position="350"/>
    </location>
</feature>
<protein>
    <submittedName>
        <fullName evidence="2">Uncharacterized protein</fullName>
    </submittedName>
</protein>
<dbReference type="AlphaFoldDB" id="A0A8H4P1L7"/>
<feature type="region of interest" description="Disordered" evidence="1">
    <location>
        <begin position="86"/>
        <end position="113"/>
    </location>
</feature>
<reference evidence="2" key="1">
    <citation type="submission" date="2020-01" db="EMBL/GenBank/DDBJ databases">
        <title>Identification and distribution of gene clusters putatively required for synthesis of sphingolipid metabolism inhibitors in phylogenetically diverse species of the filamentous fungus Fusarium.</title>
        <authorList>
            <person name="Kim H.-S."/>
            <person name="Busman M."/>
            <person name="Brown D.W."/>
            <person name="Divon H."/>
            <person name="Uhlig S."/>
            <person name="Proctor R.H."/>
        </authorList>
    </citation>
    <scope>NUCLEOTIDE SEQUENCE</scope>
    <source>
        <strain evidence="2">NRRL 53441</strain>
    </source>
</reference>
<comment type="caution">
    <text evidence="2">The sequence shown here is derived from an EMBL/GenBank/DDBJ whole genome shotgun (WGS) entry which is preliminary data.</text>
</comment>
<feature type="region of interest" description="Disordered" evidence="1">
    <location>
        <begin position="13"/>
        <end position="62"/>
    </location>
</feature>